<dbReference type="PANTHER" id="PTHR22916:SF51">
    <property type="entry name" value="GLYCOSYLTRANSFERASE EPSH-RELATED"/>
    <property type="match status" value="1"/>
</dbReference>
<comment type="caution">
    <text evidence="5">The sequence shown here is derived from an EMBL/GenBank/DDBJ whole genome shotgun (WGS) entry which is preliminary data.</text>
</comment>
<evidence type="ECO:0000259" key="4">
    <source>
        <dbReference type="Pfam" id="PF00535"/>
    </source>
</evidence>
<dbReference type="GO" id="GO:0016757">
    <property type="term" value="F:glycosyltransferase activity"/>
    <property type="evidence" value="ECO:0007669"/>
    <property type="project" value="UniProtKB-KW"/>
</dbReference>
<dbReference type="SUPFAM" id="SSF53448">
    <property type="entry name" value="Nucleotide-diphospho-sugar transferases"/>
    <property type="match status" value="1"/>
</dbReference>
<keyword evidence="3" id="KW-0808">Transferase</keyword>
<dbReference type="RefSeq" id="WP_168008593.1">
    <property type="nucleotide sequence ID" value="NZ_JAATHJ010000030.1"/>
</dbReference>
<proteinExistence type="inferred from homology"/>
<reference evidence="5 6" key="1">
    <citation type="submission" date="2020-03" db="EMBL/GenBank/DDBJ databases">
        <title>Assessment of the enzymatic potential of alkaline-tolerant lipase obtained from Bacillus luteus H11 (technogenic soil) for the bioremediation of saline soils contaminated with petroleum substances.</title>
        <authorList>
            <person name="Kalwasinska A."/>
        </authorList>
    </citation>
    <scope>NUCLEOTIDE SEQUENCE [LARGE SCALE GENOMIC DNA]</scope>
    <source>
        <strain evidence="5 6">H11</strain>
    </source>
</reference>
<gene>
    <name evidence="5" type="ORF">HCN83_14510</name>
</gene>
<dbReference type="InterPro" id="IPR001173">
    <property type="entry name" value="Glyco_trans_2-like"/>
</dbReference>
<keyword evidence="2" id="KW-0328">Glycosyltransferase</keyword>
<evidence type="ECO:0000313" key="5">
    <source>
        <dbReference type="EMBL" id="NJP38777.1"/>
    </source>
</evidence>
<feature type="domain" description="Glycosyltransferase 2-like" evidence="4">
    <location>
        <begin position="5"/>
        <end position="75"/>
    </location>
</feature>
<sequence length="91" mass="10543">MCRISVIALAYNLEEYLPACIESVLNQTFQDFELIIINDGSTDNSGDICDSYAAKDERITVIHKENNGIASARKHRNKKRQWYLCQLHRLR</sequence>
<dbReference type="Pfam" id="PF00535">
    <property type="entry name" value="Glycos_transf_2"/>
    <property type="match status" value="1"/>
</dbReference>
<evidence type="ECO:0000256" key="1">
    <source>
        <dbReference type="ARBA" id="ARBA00006739"/>
    </source>
</evidence>
<keyword evidence="6" id="KW-1185">Reference proteome</keyword>
<dbReference type="Gene3D" id="3.90.550.10">
    <property type="entry name" value="Spore Coat Polysaccharide Biosynthesis Protein SpsA, Chain A"/>
    <property type="match status" value="1"/>
</dbReference>
<dbReference type="CDD" id="cd00761">
    <property type="entry name" value="Glyco_tranf_GTA_type"/>
    <property type="match status" value="1"/>
</dbReference>
<dbReference type="Proteomes" id="UP000752012">
    <property type="component" value="Unassembled WGS sequence"/>
</dbReference>
<evidence type="ECO:0000256" key="2">
    <source>
        <dbReference type="ARBA" id="ARBA00022676"/>
    </source>
</evidence>
<dbReference type="EMBL" id="JAATHJ010000030">
    <property type="protein sequence ID" value="NJP38777.1"/>
    <property type="molecule type" value="Genomic_DNA"/>
</dbReference>
<organism evidence="5 6">
    <name type="scientific">Alkalicoccus luteus</name>
    <dbReference type="NCBI Taxonomy" id="1237094"/>
    <lineage>
        <taxon>Bacteria</taxon>
        <taxon>Bacillati</taxon>
        <taxon>Bacillota</taxon>
        <taxon>Bacilli</taxon>
        <taxon>Bacillales</taxon>
        <taxon>Bacillaceae</taxon>
        <taxon>Alkalicoccus</taxon>
    </lineage>
</organism>
<dbReference type="InterPro" id="IPR029044">
    <property type="entry name" value="Nucleotide-diphossugar_trans"/>
</dbReference>
<protein>
    <submittedName>
        <fullName evidence="5">Glycosyltransferase</fullName>
    </submittedName>
</protein>
<evidence type="ECO:0000313" key="6">
    <source>
        <dbReference type="Proteomes" id="UP000752012"/>
    </source>
</evidence>
<comment type="similarity">
    <text evidence="1">Belongs to the glycosyltransferase 2 family.</text>
</comment>
<evidence type="ECO:0000256" key="3">
    <source>
        <dbReference type="ARBA" id="ARBA00022679"/>
    </source>
</evidence>
<dbReference type="PANTHER" id="PTHR22916">
    <property type="entry name" value="GLYCOSYLTRANSFERASE"/>
    <property type="match status" value="1"/>
</dbReference>
<dbReference type="AlphaFoldDB" id="A0A969Q094"/>
<accession>A0A969Q094</accession>
<name>A0A969Q094_9BACI</name>